<protein>
    <submittedName>
        <fullName evidence="3">Anti-sigma regulatory factor (Ser/Thr protein kinase)</fullName>
    </submittedName>
</protein>
<dbReference type="InterPro" id="IPR003594">
    <property type="entry name" value="HATPase_dom"/>
</dbReference>
<dbReference type="Pfam" id="PF13581">
    <property type="entry name" value="HATPase_c_2"/>
    <property type="match status" value="1"/>
</dbReference>
<dbReference type="InterPro" id="IPR036890">
    <property type="entry name" value="HATPase_C_sf"/>
</dbReference>
<dbReference type="GO" id="GO:0004674">
    <property type="term" value="F:protein serine/threonine kinase activity"/>
    <property type="evidence" value="ECO:0007669"/>
    <property type="project" value="UniProtKB-KW"/>
</dbReference>
<keyword evidence="3" id="KW-0418">Kinase</keyword>
<organism evidence="3 4">
    <name type="scientific">Rhizorhabdus histidinilytica</name>
    <dbReference type="NCBI Taxonomy" id="439228"/>
    <lineage>
        <taxon>Bacteria</taxon>
        <taxon>Pseudomonadati</taxon>
        <taxon>Pseudomonadota</taxon>
        <taxon>Alphaproteobacteria</taxon>
        <taxon>Sphingomonadales</taxon>
        <taxon>Sphingomonadaceae</taxon>
        <taxon>Rhizorhabdus</taxon>
    </lineage>
</organism>
<evidence type="ECO:0000259" key="2">
    <source>
        <dbReference type="Pfam" id="PF13581"/>
    </source>
</evidence>
<dbReference type="Proteomes" id="UP000189818">
    <property type="component" value="Unassembled WGS sequence"/>
</dbReference>
<dbReference type="AlphaFoldDB" id="A0A1T5G6H6"/>
<dbReference type="SUPFAM" id="SSF55874">
    <property type="entry name" value="ATPase domain of HSP90 chaperone/DNA topoisomerase II/histidine kinase"/>
    <property type="match status" value="1"/>
</dbReference>
<reference evidence="4" key="1">
    <citation type="submission" date="2017-02" db="EMBL/GenBank/DDBJ databases">
        <authorList>
            <person name="Varghese N."/>
            <person name="Submissions S."/>
        </authorList>
    </citation>
    <scope>NUCLEOTIDE SEQUENCE [LARGE SCALE GENOMIC DNA]</scope>
    <source>
        <strain evidence="4">UM2</strain>
    </source>
</reference>
<keyword evidence="1" id="KW-0723">Serine/threonine-protein kinase</keyword>
<dbReference type="STRING" id="439228.SAMN06295920_11266"/>
<keyword evidence="4" id="KW-1185">Reference proteome</keyword>
<name>A0A1T5G6H6_9SPHN</name>
<evidence type="ECO:0000313" key="3">
    <source>
        <dbReference type="EMBL" id="SKC04040.1"/>
    </source>
</evidence>
<accession>A0A1T5G6H6</accession>
<dbReference type="RefSeq" id="WP_079650281.1">
    <property type="nucleotide sequence ID" value="NZ_FUYM01000012.1"/>
</dbReference>
<keyword evidence="3" id="KW-0808">Transferase</keyword>
<gene>
    <name evidence="3" type="ORF">SAMN06295920_11266</name>
</gene>
<dbReference type="OrthoDB" id="9792240at2"/>
<evidence type="ECO:0000313" key="4">
    <source>
        <dbReference type="Proteomes" id="UP000189818"/>
    </source>
</evidence>
<dbReference type="InterPro" id="IPR050267">
    <property type="entry name" value="Anti-sigma-factor_SerPK"/>
</dbReference>
<dbReference type="CDD" id="cd16936">
    <property type="entry name" value="HATPase_RsbW-like"/>
    <property type="match status" value="1"/>
</dbReference>
<proteinExistence type="predicted"/>
<feature type="domain" description="Histidine kinase/HSP90-like ATPase" evidence="2">
    <location>
        <begin position="16"/>
        <end position="130"/>
    </location>
</feature>
<dbReference type="Gene3D" id="3.30.565.10">
    <property type="entry name" value="Histidine kinase-like ATPase, C-terminal domain"/>
    <property type="match status" value="1"/>
</dbReference>
<sequence length="132" mass="14086">MGARFERSLAAGAPGLSALIAEIEAWLDAAGVPPAQAARMMIVFDEVLSNISKHGGGTLSVAIAIADRRLTATVVDDGPPFDPLARETPDTDLDIDDRAIGGLGIHLVRQLMDDVAYARVDDRNRLIFSKTF</sequence>
<dbReference type="PANTHER" id="PTHR35526">
    <property type="entry name" value="ANTI-SIGMA-F FACTOR RSBW-RELATED"/>
    <property type="match status" value="1"/>
</dbReference>
<evidence type="ECO:0000256" key="1">
    <source>
        <dbReference type="ARBA" id="ARBA00022527"/>
    </source>
</evidence>
<dbReference type="EMBL" id="FUYM01000012">
    <property type="protein sequence ID" value="SKC04040.1"/>
    <property type="molecule type" value="Genomic_DNA"/>
</dbReference>